<organism evidence="2 3">
    <name type="scientific">Puma concolor</name>
    <name type="common">Mountain lion</name>
    <name type="synonym">Felis concolor</name>
    <dbReference type="NCBI Taxonomy" id="9696"/>
    <lineage>
        <taxon>Eukaryota</taxon>
        <taxon>Metazoa</taxon>
        <taxon>Chordata</taxon>
        <taxon>Craniata</taxon>
        <taxon>Vertebrata</taxon>
        <taxon>Euteleostomi</taxon>
        <taxon>Mammalia</taxon>
        <taxon>Eutheria</taxon>
        <taxon>Laurasiatheria</taxon>
        <taxon>Carnivora</taxon>
        <taxon>Feliformia</taxon>
        <taxon>Felidae</taxon>
        <taxon>Felinae</taxon>
        <taxon>Puma</taxon>
    </lineage>
</organism>
<keyword evidence="2" id="KW-1185">Reference proteome</keyword>
<reference evidence="3" key="1">
    <citation type="submission" date="2025-08" db="UniProtKB">
        <authorList>
            <consortium name="RefSeq"/>
        </authorList>
    </citation>
    <scope>IDENTIFICATION</scope>
    <source>
        <tissue evidence="3">Blood</tissue>
    </source>
</reference>
<accession>A0A6P6IKV2</accession>
<evidence type="ECO:0000313" key="2">
    <source>
        <dbReference type="Proteomes" id="UP000515131"/>
    </source>
</evidence>
<dbReference type="Proteomes" id="UP000515131">
    <property type="component" value="Unplaced"/>
</dbReference>
<feature type="compositionally biased region" description="Pro residues" evidence="1">
    <location>
        <begin position="206"/>
        <end position="226"/>
    </location>
</feature>
<name>A0A6P6IKV2_PUMCO</name>
<dbReference type="KEGG" id="pcoo:112869504"/>
<proteinExistence type="predicted"/>
<sequence>MTGPFQRQPCGKGSLVPRGPGSSTEGDSEAAPGARGRGELALGGAPRAGVGRGTREERRAPGAGTRQPAHGGPLERPGAPPAGKKRAGSPGAGGRCQLEPAAGRVRTRGRPPWGPFPPGQKRSLRGSGAATRGGGAPTAGPEDGRPGRLMLVVAPASRHCHPLQKQPKSHRLPQERAPVAPANSLPMRPLPQPRRRRARPGERPHPSPTPRPALPAPAVPAPPPPITSSRRPLAHAPHTPPTRPSAAGTTSPPRSSSPPAPAREGRRRRGTHPLSLARPRAAPALVLSVGPRAAAARAATEAG</sequence>
<protein>
    <submittedName>
        <fullName evidence="3">Uncharacterized protein LOC112869504</fullName>
    </submittedName>
</protein>
<feature type="compositionally biased region" description="Low complexity" evidence="1">
    <location>
        <begin position="244"/>
        <end position="254"/>
    </location>
</feature>
<feature type="compositionally biased region" description="Low complexity" evidence="1">
    <location>
        <begin position="29"/>
        <end position="49"/>
    </location>
</feature>
<feature type="region of interest" description="Disordered" evidence="1">
    <location>
        <begin position="1"/>
        <end position="303"/>
    </location>
</feature>
<dbReference type="RefSeq" id="XP_025788429.1">
    <property type="nucleotide sequence ID" value="XM_025932644.1"/>
</dbReference>
<evidence type="ECO:0000256" key="1">
    <source>
        <dbReference type="SAM" id="MobiDB-lite"/>
    </source>
</evidence>
<evidence type="ECO:0000313" key="3">
    <source>
        <dbReference type="RefSeq" id="XP_025788429.1"/>
    </source>
</evidence>
<dbReference type="AlphaFoldDB" id="A0A6P6IKV2"/>
<gene>
    <name evidence="3" type="primary">LOC112869504</name>
</gene>
<dbReference type="GeneID" id="112869504"/>
<feature type="compositionally biased region" description="Basic residues" evidence="1">
    <location>
        <begin position="158"/>
        <end position="171"/>
    </location>
</feature>
<feature type="compositionally biased region" description="Low complexity" evidence="1">
    <location>
        <begin position="273"/>
        <end position="303"/>
    </location>
</feature>